<keyword evidence="9" id="KW-1133">Transmembrane helix</keyword>
<dbReference type="InterPro" id="IPR004358">
    <property type="entry name" value="Sig_transdc_His_kin-like_C"/>
</dbReference>
<evidence type="ECO:0000256" key="7">
    <source>
        <dbReference type="ARBA" id="ARBA00023012"/>
    </source>
</evidence>
<comment type="catalytic activity">
    <reaction evidence="1">
        <text>ATP + protein L-histidine = ADP + protein N-phospho-L-histidine.</text>
        <dbReference type="EC" id="2.7.13.3"/>
    </reaction>
</comment>
<dbReference type="AlphaFoldDB" id="A0A948T3G9"/>
<dbReference type="PROSITE" id="PS50885">
    <property type="entry name" value="HAMP"/>
    <property type="match status" value="1"/>
</dbReference>
<feature type="transmembrane region" description="Helical" evidence="9">
    <location>
        <begin position="51"/>
        <end position="73"/>
    </location>
</feature>
<evidence type="ECO:0000313" key="12">
    <source>
        <dbReference type="EMBL" id="MBU3806687.1"/>
    </source>
</evidence>
<dbReference type="FunFam" id="1.10.287.130:FF:000001">
    <property type="entry name" value="Two-component sensor histidine kinase"/>
    <property type="match status" value="1"/>
</dbReference>
<dbReference type="EMBL" id="JAHLFP010000066">
    <property type="protein sequence ID" value="MBU3806687.1"/>
    <property type="molecule type" value="Genomic_DNA"/>
</dbReference>
<name>A0A948T3G9_9FIRM</name>
<evidence type="ECO:0000259" key="10">
    <source>
        <dbReference type="PROSITE" id="PS50109"/>
    </source>
</evidence>
<dbReference type="SUPFAM" id="SSF47384">
    <property type="entry name" value="Homodimeric domain of signal transducing histidine kinase"/>
    <property type="match status" value="1"/>
</dbReference>
<feature type="domain" description="Histidine kinase" evidence="10">
    <location>
        <begin position="143"/>
        <end position="357"/>
    </location>
</feature>
<dbReference type="FunFam" id="3.30.565.10:FF:000006">
    <property type="entry name" value="Sensor histidine kinase WalK"/>
    <property type="match status" value="1"/>
</dbReference>
<feature type="domain" description="HAMP" evidence="11">
    <location>
        <begin position="79"/>
        <end position="135"/>
    </location>
</feature>
<dbReference type="PRINTS" id="PR00344">
    <property type="entry name" value="BCTRLSENSOR"/>
</dbReference>
<keyword evidence="9" id="KW-0812">Transmembrane</keyword>
<sequence>MSKPHSPKLKSSLYSYIVFFLIIAFAVACCMSLFLTVLAQQMDVQWSVDNLGFAAWLTFANVMVITLLFTLLYHLRRSWAVERALGQITKATEKMMQGDFSVQIPSSVAERSDAALRQIIDCMNQMSRELSCMETLRTDFVSNVSHEIKTPLSVIQNYATLLSQPGLTQTEQKEYAGSILRATRRLSDLVSNILRLSRLENQQVKPEKVCYDLSEQLCECLLDFEEVWHSDAYQLVTHLEEQVMVISDPDWMSLVWNNLISNAIKFTPPGGRVSVSVQRKGDKAVVTVQDTGCGISWEEQRHIFDKFYQADTSRACLGNGLGLALVKKILEMTGCTIRLESQVGQGSVFTVEHPLNPS</sequence>
<keyword evidence="5" id="KW-0808">Transferase</keyword>
<evidence type="ECO:0000256" key="2">
    <source>
        <dbReference type="ARBA" id="ARBA00004370"/>
    </source>
</evidence>
<feature type="transmembrane region" description="Helical" evidence="9">
    <location>
        <begin position="12"/>
        <end position="39"/>
    </location>
</feature>
<dbReference type="InterPro" id="IPR003661">
    <property type="entry name" value="HisK_dim/P_dom"/>
</dbReference>
<dbReference type="SMART" id="SM00387">
    <property type="entry name" value="HATPase_c"/>
    <property type="match status" value="1"/>
</dbReference>
<dbReference type="PROSITE" id="PS51257">
    <property type="entry name" value="PROKAR_LIPOPROTEIN"/>
    <property type="match status" value="1"/>
</dbReference>
<dbReference type="CDD" id="cd00082">
    <property type="entry name" value="HisKA"/>
    <property type="match status" value="1"/>
</dbReference>
<dbReference type="Gene3D" id="3.30.565.10">
    <property type="entry name" value="Histidine kinase-like ATPase, C-terminal domain"/>
    <property type="match status" value="1"/>
</dbReference>
<evidence type="ECO:0000256" key="3">
    <source>
        <dbReference type="ARBA" id="ARBA00012438"/>
    </source>
</evidence>
<dbReference type="InterPro" id="IPR003594">
    <property type="entry name" value="HATPase_dom"/>
</dbReference>
<dbReference type="GO" id="GO:0016020">
    <property type="term" value="C:membrane"/>
    <property type="evidence" value="ECO:0007669"/>
    <property type="project" value="UniProtKB-SubCell"/>
</dbReference>
<reference evidence="12" key="2">
    <citation type="submission" date="2021-04" db="EMBL/GenBank/DDBJ databases">
        <authorList>
            <person name="Gilroy R."/>
        </authorList>
    </citation>
    <scope>NUCLEOTIDE SEQUENCE</scope>
    <source>
        <strain evidence="12">B5_2728</strain>
    </source>
</reference>
<comment type="subcellular location">
    <subcellularLocation>
        <location evidence="2">Membrane</location>
    </subcellularLocation>
</comment>
<dbReference type="Proteomes" id="UP000713596">
    <property type="component" value="Unassembled WGS sequence"/>
</dbReference>
<dbReference type="Pfam" id="PF02518">
    <property type="entry name" value="HATPase_c"/>
    <property type="match status" value="1"/>
</dbReference>
<dbReference type="EC" id="2.7.13.3" evidence="3"/>
<dbReference type="InterPro" id="IPR036097">
    <property type="entry name" value="HisK_dim/P_sf"/>
</dbReference>
<keyword evidence="6 12" id="KW-0418">Kinase</keyword>
<evidence type="ECO:0000256" key="8">
    <source>
        <dbReference type="ARBA" id="ARBA00023136"/>
    </source>
</evidence>
<protein>
    <recommendedName>
        <fullName evidence="3">histidine kinase</fullName>
        <ecNumber evidence="3">2.7.13.3</ecNumber>
    </recommendedName>
</protein>
<evidence type="ECO:0000259" key="11">
    <source>
        <dbReference type="PROSITE" id="PS50885"/>
    </source>
</evidence>
<keyword evidence="4" id="KW-0597">Phosphoprotein</keyword>
<dbReference type="Gene3D" id="6.10.340.10">
    <property type="match status" value="1"/>
</dbReference>
<dbReference type="PANTHER" id="PTHR43711">
    <property type="entry name" value="TWO-COMPONENT HISTIDINE KINASE"/>
    <property type="match status" value="1"/>
</dbReference>
<evidence type="ECO:0000256" key="9">
    <source>
        <dbReference type="SAM" id="Phobius"/>
    </source>
</evidence>
<dbReference type="PROSITE" id="PS50109">
    <property type="entry name" value="HIS_KIN"/>
    <property type="match status" value="1"/>
</dbReference>
<dbReference type="InterPro" id="IPR005467">
    <property type="entry name" value="His_kinase_dom"/>
</dbReference>
<dbReference type="Gene3D" id="1.10.287.130">
    <property type="match status" value="1"/>
</dbReference>
<comment type="caution">
    <text evidence="12">The sequence shown here is derived from an EMBL/GenBank/DDBJ whole genome shotgun (WGS) entry which is preliminary data.</text>
</comment>
<dbReference type="Pfam" id="PF00512">
    <property type="entry name" value="HisKA"/>
    <property type="match status" value="1"/>
</dbReference>
<dbReference type="InterPro" id="IPR003660">
    <property type="entry name" value="HAMP_dom"/>
</dbReference>
<evidence type="ECO:0000256" key="1">
    <source>
        <dbReference type="ARBA" id="ARBA00000085"/>
    </source>
</evidence>
<dbReference type="PANTHER" id="PTHR43711:SF26">
    <property type="entry name" value="SENSOR HISTIDINE KINASE RCSC"/>
    <property type="match status" value="1"/>
</dbReference>
<dbReference type="GO" id="GO:0000155">
    <property type="term" value="F:phosphorelay sensor kinase activity"/>
    <property type="evidence" value="ECO:0007669"/>
    <property type="project" value="InterPro"/>
</dbReference>
<dbReference type="InterPro" id="IPR050736">
    <property type="entry name" value="Sensor_HK_Regulatory"/>
</dbReference>
<evidence type="ECO:0000256" key="4">
    <source>
        <dbReference type="ARBA" id="ARBA00022553"/>
    </source>
</evidence>
<proteinExistence type="predicted"/>
<evidence type="ECO:0000256" key="6">
    <source>
        <dbReference type="ARBA" id="ARBA00022777"/>
    </source>
</evidence>
<accession>A0A948T3G9</accession>
<organism evidence="12 13">
    <name type="scientific">Candidatus Allofournierella pullistercoris</name>
    <dbReference type="NCBI Taxonomy" id="2838597"/>
    <lineage>
        <taxon>Bacteria</taxon>
        <taxon>Bacillati</taxon>
        <taxon>Bacillota</taxon>
        <taxon>Clostridia</taxon>
        <taxon>Eubacteriales</taxon>
        <taxon>Oscillospiraceae</taxon>
        <taxon>Allofournierella</taxon>
    </lineage>
</organism>
<dbReference type="SMART" id="SM00388">
    <property type="entry name" value="HisKA"/>
    <property type="match status" value="1"/>
</dbReference>
<dbReference type="CDD" id="cd00075">
    <property type="entry name" value="HATPase"/>
    <property type="match status" value="1"/>
</dbReference>
<gene>
    <name evidence="12" type="ORF">H9882_07350</name>
</gene>
<evidence type="ECO:0000256" key="5">
    <source>
        <dbReference type="ARBA" id="ARBA00022679"/>
    </source>
</evidence>
<keyword evidence="7" id="KW-0902">Two-component regulatory system</keyword>
<dbReference type="InterPro" id="IPR036890">
    <property type="entry name" value="HATPase_C_sf"/>
</dbReference>
<reference evidence="12" key="1">
    <citation type="journal article" date="2021" name="PeerJ">
        <title>Extensive microbial diversity within the chicken gut microbiome revealed by metagenomics and culture.</title>
        <authorList>
            <person name="Gilroy R."/>
            <person name="Ravi A."/>
            <person name="Getino M."/>
            <person name="Pursley I."/>
            <person name="Horton D.L."/>
            <person name="Alikhan N.F."/>
            <person name="Baker D."/>
            <person name="Gharbi K."/>
            <person name="Hall N."/>
            <person name="Watson M."/>
            <person name="Adriaenssens E.M."/>
            <person name="Foster-Nyarko E."/>
            <person name="Jarju S."/>
            <person name="Secka A."/>
            <person name="Antonio M."/>
            <person name="Oren A."/>
            <person name="Chaudhuri R.R."/>
            <person name="La Ragione R."/>
            <person name="Hildebrand F."/>
            <person name="Pallen M.J."/>
        </authorList>
    </citation>
    <scope>NUCLEOTIDE SEQUENCE</scope>
    <source>
        <strain evidence="12">B5_2728</strain>
    </source>
</reference>
<dbReference type="SUPFAM" id="SSF55874">
    <property type="entry name" value="ATPase domain of HSP90 chaperone/DNA topoisomerase II/histidine kinase"/>
    <property type="match status" value="1"/>
</dbReference>
<evidence type="ECO:0000313" key="13">
    <source>
        <dbReference type="Proteomes" id="UP000713596"/>
    </source>
</evidence>
<keyword evidence="8 9" id="KW-0472">Membrane</keyword>